<dbReference type="Gene3D" id="2.40.160.200">
    <property type="entry name" value="LURP1-related"/>
    <property type="match status" value="1"/>
</dbReference>
<keyword evidence="3" id="KW-1185">Reference proteome</keyword>
<name>A0A5N6M161_9ASTR</name>
<dbReference type="Proteomes" id="UP000326396">
    <property type="component" value="Linkage Group LG7"/>
</dbReference>
<comment type="similarity">
    <text evidence="1">Belongs to the LOR family.</text>
</comment>
<evidence type="ECO:0000313" key="2">
    <source>
        <dbReference type="EMBL" id="KAD3067607.1"/>
    </source>
</evidence>
<dbReference type="OrthoDB" id="97518at2759"/>
<dbReference type="InterPro" id="IPR025659">
    <property type="entry name" value="Tubby-like_C"/>
</dbReference>
<reference evidence="2 3" key="1">
    <citation type="submission" date="2019-05" db="EMBL/GenBank/DDBJ databases">
        <title>Mikania micrantha, genome provides insights into the molecular mechanism of rapid growth.</title>
        <authorList>
            <person name="Liu B."/>
        </authorList>
    </citation>
    <scope>NUCLEOTIDE SEQUENCE [LARGE SCALE GENOMIC DNA]</scope>
    <source>
        <strain evidence="2">NLD-2019</strain>
        <tissue evidence="2">Leaf</tissue>
    </source>
</reference>
<dbReference type="PANTHER" id="PTHR31087">
    <property type="match status" value="1"/>
</dbReference>
<dbReference type="SUPFAM" id="SSF54518">
    <property type="entry name" value="Tubby C-terminal domain-like"/>
    <property type="match status" value="1"/>
</dbReference>
<dbReference type="PANTHER" id="PTHR31087:SF122">
    <property type="entry name" value="TUBBY-LIKE PROTEIN"/>
    <property type="match status" value="1"/>
</dbReference>
<accession>A0A5N6M161</accession>
<protein>
    <recommendedName>
        <fullName evidence="4">Tubby C-terminal domain-containing protein</fullName>
    </recommendedName>
</protein>
<evidence type="ECO:0000256" key="1">
    <source>
        <dbReference type="ARBA" id="ARBA00005437"/>
    </source>
</evidence>
<comment type="caution">
    <text evidence="2">The sequence shown here is derived from an EMBL/GenBank/DDBJ whole genome shotgun (WGS) entry which is preliminary data.</text>
</comment>
<organism evidence="2 3">
    <name type="scientific">Mikania micrantha</name>
    <name type="common">bitter vine</name>
    <dbReference type="NCBI Taxonomy" id="192012"/>
    <lineage>
        <taxon>Eukaryota</taxon>
        <taxon>Viridiplantae</taxon>
        <taxon>Streptophyta</taxon>
        <taxon>Embryophyta</taxon>
        <taxon>Tracheophyta</taxon>
        <taxon>Spermatophyta</taxon>
        <taxon>Magnoliopsida</taxon>
        <taxon>eudicotyledons</taxon>
        <taxon>Gunneridae</taxon>
        <taxon>Pentapetalae</taxon>
        <taxon>asterids</taxon>
        <taxon>campanulids</taxon>
        <taxon>Asterales</taxon>
        <taxon>Asteraceae</taxon>
        <taxon>Asteroideae</taxon>
        <taxon>Heliantheae alliance</taxon>
        <taxon>Eupatorieae</taxon>
        <taxon>Mikania</taxon>
    </lineage>
</organism>
<sequence>MVVVDAQFIEPYTVDLAVQRKPAVANLNGNFTIIDVSGNMMFKIKDTLFSFHDRHILYDANEKPVLTFKKKNMSAHDRWNVYWGESNNDQQIIFSTVSNHMIQFKTHVKVFLANKTSGTDDCDFTIKGKWSKKNCKIYMGDSSTIIAQMDKMQPPANNDKFMVTISPKVDYAFVVALIAIIDAMETQSTTAGNAVTAGGVEGATGSIVENIITGLFS</sequence>
<dbReference type="Pfam" id="PF04525">
    <property type="entry name" value="LOR"/>
    <property type="match status" value="1"/>
</dbReference>
<proteinExistence type="inferred from homology"/>
<dbReference type="AlphaFoldDB" id="A0A5N6M161"/>
<dbReference type="EMBL" id="SZYD01000017">
    <property type="protein sequence ID" value="KAD3067607.1"/>
    <property type="molecule type" value="Genomic_DNA"/>
</dbReference>
<gene>
    <name evidence="2" type="ORF">E3N88_35487</name>
</gene>
<evidence type="ECO:0000313" key="3">
    <source>
        <dbReference type="Proteomes" id="UP000326396"/>
    </source>
</evidence>
<dbReference type="InterPro" id="IPR007612">
    <property type="entry name" value="LOR"/>
</dbReference>
<evidence type="ECO:0008006" key="4">
    <source>
        <dbReference type="Google" id="ProtNLM"/>
    </source>
</evidence>
<dbReference type="InterPro" id="IPR038595">
    <property type="entry name" value="LOR_sf"/>
</dbReference>